<dbReference type="EMBL" id="LAZR01013774">
    <property type="protein sequence ID" value="KKM20402.1"/>
    <property type="molecule type" value="Genomic_DNA"/>
</dbReference>
<reference evidence="2" key="1">
    <citation type="journal article" date="2015" name="Nature">
        <title>Complex archaea that bridge the gap between prokaryotes and eukaryotes.</title>
        <authorList>
            <person name="Spang A."/>
            <person name="Saw J.H."/>
            <person name="Jorgensen S.L."/>
            <person name="Zaremba-Niedzwiedzka K."/>
            <person name="Martijn J."/>
            <person name="Lind A.E."/>
            <person name="van Eijk R."/>
            <person name="Schleper C."/>
            <person name="Guy L."/>
            <person name="Ettema T.J."/>
        </authorList>
    </citation>
    <scope>NUCLEOTIDE SEQUENCE</scope>
</reference>
<dbReference type="Pfam" id="PF10006">
    <property type="entry name" value="DUF2249"/>
    <property type="match status" value="1"/>
</dbReference>
<evidence type="ECO:0000259" key="1">
    <source>
        <dbReference type="Pfam" id="PF10006"/>
    </source>
</evidence>
<name>A0A0F9HZ02_9ZZZZ</name>
<evidence type="ECO:0000313" key="2">
    <source>
        <dbReference type="EMBL" id="KKM20402.1"/>
    </source>
</evidence>
<dbReference type="AlphaFoldDB" id="A0A0F9HZ02"/>
<comment type="caution">
    <text evidence="2">The sequence shown here is derived from an EMBL/GenBank/DDBJ whole genome shotgun (WGS) entry which is preliminary data.</text>
</comment>
<dbReference type="InterPro" id="IPR018720">
    <property type="entry name" value="DUF2249"/>
</dbReference>
<feature type="domain" description="DUF2249" evidence="1">
    <location>
        <begin position="8"/>
        <end position="76"/>
    </location>
</feature>
<sequence length="78" mass="9764">MDEIIKNLDLRQMPPFERHTKIFEMWDDLKVDETLRIINDHDPKPLHYQFEAEYKDLYEWNYEQEGPKDWKVKIKKIK</sequence>
<organism evidence="2">
    <name type="scientific">marine sediment metagenome</name>
    <dbReference type="NCBI Taxonomy" id="412755"/>
    <lineage>
        <taxon>unclassified sequences</taxon>
        <taxon>metagenomes</taxon>
        <taxon>ecological metagenomes</taxon>
    </lineage>
</organism>
<gene>
    <name evidence="2" type="ORF">LCGC14_1645860</name>
</gene>
<proteinExistence type="predicted"/>
<protein>
    <recommendedName>
        <fullName evidence="1">DUF2249 domain-containing protein</fullName>
    </recommendedName>
</protein>
<accession>A0A0F9HZ02</accession>